<accession>B7GGW1</accession>
<gene>
    <name evidence="6" type="ordered locus">Aflv_0532</name>
</gene>
<dbReference type="STRING" id="491915.Aflv_0532"/>
<protein>
    <submittedName>
        <fullName evidence="6">Glycosyl hydrolase</fullName>
    </submittedName>
</protein>
<evidence type="ECO:0000256" key="4">
    <source>
        <dbReference type="ARBA" id="ARBA00023295"/>
    </source>
</evidence>
<organism evidence="6 7">
    <name type="scientific">Anoxybacillus flavithermus (strain DSM 21510 / WK1)</name>
    <dbReference type="NCBI Taxonomy" id="491915"/>
    <lineage>
        <taxon>Bacteria</taxon>
        <taxon>Bacillati</taxon>
        <taxon>Bacillota</taxon>
        <taxon>Bacilli</taxon>
        <taxon>Bacillales</taxon>
        <taxon>Anoxybacillaceae</taxon>
        <taxon>Anoxybacillus</taxon>
    </lineage>
</organism>
<dbReference type="InterPro" id="IPR006710">
    <property type="entry name" value="Glyco_hydro_43"/>
</dbReference>
<dbReference type="AlphaFoldDB" id="B7GGW1"/>
<keyword evidence="3 6" id="KW-0378">Hydrolase</keyword>
<evidence type="ECO:0000313" key="7">
    <source>
        <dbReference type="Proteomes" id="UP000000742"/>
    </source>
</evidence>
<dbReference type="eggNOG" id="COG3940">
    <property type="taxonomic scope" value="Bacteria"/>
</dbReference>
<sequence>MIIMVVQRNKKNNYILCYTRLPEEDIIYSEKLACSMHLAYSDDGENFEPLNHNFGILFARATENDNGSLNAKSLKNPYIFYLADGTFGVVAVRTESDGTNDEESKGKVLVFSSSDLLQYEEIGLLDLKGDAFVNDVVCNYDDEKKGYIIKWNDHLGNYYMNFIGDILKLRDVSHPEPVEPFQLPSMRPKIQGVVPRNIIQVSEEIAHRLICKLTVPVNIKMEVPEKVIVKTERDLENVKAIAIYSDNTTDIKRVKWNKNDIDWSRPGVYRVTGTVHQDRYPFPIAIDRADPCITKWNGKYYFIATNDADGNHSLYIREADTIPGLVHAEEILILDSETYEDIKGLLWAPEFHIIGNDLYIFHGATSDGFYYEQSHVMKLRRGGNPTCANDWSRPYRVLKKDGTYLCEAGKTISLDMTVIPWNEEYYVVWSQREFIPQDLGAWLYIAKIDPNEPWKLVCDPTVLTKPEYGWENNNVFVVEGPFALIRDNRLFLTYSGSLIDETYVIGLLTAEKGSDLMDPTSWKKCNYPLLTSMSVVGEYGPGHNSYISDDYGVIWNVYHARPGIKAPRSSGIRRVHFDIDGYPRLDLTEDRDINKDLSKIAIDVVLV</sequence>
<dbReference type="SUPFAM" id="SSF75005">
    <property type="entry name" value="Arabinanase/levansucrase/invertase"/>
    <property type="match status" value="2"/>
</dbReference>
<proteinExistence type="inferred from homology"/>
<keyword evidence="4" id="KW-0326">Glycosidase</keyword>
<evidence type="ECO:0000256" key="2">
    <source>
        <dbReference type="ARBA" id="ARBA00022729"/>
    </source>
</evidence>
<dbReference type="PANTHER" id="PTHR43817">
    <property type="entry name" value="GLYCOSYL HYDROLASE"/>
    <property type="match status" value="1"/>
</dbReference>
<dbReference type="CAZy" id="GH43">
    <property type="family name" value="Glycoside Hydrolase Family 43"/>
</dbReference>
<dbReference type="KEGG" id="afl:Aflv_0532"/>
<name>B7GGW1_ANOFW</name>
<evidence type="ECO:0000256" key="3">
    <source>
        <dbReference type="ARBA" id="ARBA00022801"/>
    </source>
</evidence>
<reference evidence="6 7" key="1">
    <citation type="journal article" date="2008" name="Genome Biol.">
        <title>Encapsulated in silica: genome, proteome and physiology of the thermophilic bacterium Anoxybacillus flavithermus WK1.</title>
        <authorList>
            <person name="Saw J.H."/>
            <person name="Mountain B.W."/>
            <person name="Feng L."/>
            <person name="Omelchenko M.V."/>
            <person name="Hou S."/>
            <person name="Saito J.A."/>
            <person name="Stott M.B."/>
            <person name="Li D."/>
            <person name="Zhao G."/>
            <person name="Wu J."/>
            <person name="Galperin M.Y."/>
            <person name="Koonin E.V."/>
            <person name="Makarova K.S."/>
            <person name="Wolf Y.I."/>
            <person name="Rigden D.J."/>
            <person name="Dunfield P.F."/>
            <person name="Wang L."/>
            <person name="Alam M."/>
        </authorList>
    </citation>
    <scope>NUCLEOTIDE SEQUENCE [LARGE SCALE GENOMIC DNA]</scope>
    <source>
        <strain evidence="7">DSM 21510 / WK1</strain>
    </source>
</reference>
<dbReference type="InterPro" id="IPR011081">
    <property type="entry name" value="Big_4"/>
</dbReference>
<dbReference type="HOGENOM" id="CLU_018477_0_0_9"/>
<dbReference type="Proteomes" id="UP000000742">
    <property type="component" value="Chromosome"/>
</dbReference>
<dbReference type="Pfam" id="PF07532">
    <property type="entry name" value="Big_4"/>
    <property type="match status" value="1"/>
</dbReference>
<feature type="domain" description="Bacterial Ig-like" evidence="5">
    <location>
        <begin position="242"/>
        <end position="276"/>
    </location>
</feature>
<dbReference type="PANTHER" id="PTHR43817:SF1">
    <property type="entry name" value="HYDROLASE, FAMILY 43, PUTATIVE (AFU_ORTHOLOGUE AFUA_3G01660)-RELATED"/>
    <property type="match status" value="1"/>
</dbReference>
<dbReference type="GO" id="GO:0005975">
    <property type="term" value="P:carbohydrate metabolic process"/>
    <property type="evidence" value="ECO:0007669"/>
    <property type="project" value="InterPro"/>
</dbReference>
<evidence type="ECO:0000256" key="1">
    <source>
        <dbReference type="ARBA" id="ARBA00009865"/>
    </source>
</evidence>
<dbReference type="EMBL" id="CP000922">
    <property type="protein sequence ID" value="ACJ32916.1"/>
    <property type="molecule type" value="Genomic_DNA"/>
</dbReference>
<dbReference type="CDD" id="cd18818">
    <property type="entry name" value="GH43_GbtXyl43B-like"/>
    <property type="match status" value="1"/>
</dbReference>
<dbReference type="GO" id="GO:0004553">
    <property type="term" value="F:hydrolase activity, hydrolyzing O-glycosyl compounds"/>
    <property type="evidence" value="ECO:0007669"/>
    <property type="project" value="InterPro"/>
</dbReference>
<dbReference type="Pfam" id="PF04616">
    <property type="entry name" value="Glyco_hydro_43"/>
    <property type="match status" value="1"/>
</dbReference>
<dbReference type="InterPro" id="IPR023296">
    <property type="entry name" value="Glyco_hydro_beta-prop_sf"/>
</dbReference>
<evidence type="ECO:0000313" key="6">
    <source>
        <dbReference type="EMBL" id="ACJ32916.1"/>
    </source>
</evidence>
<evidence type="ECO:0000259" key="5">
    <source>
        <dbReference type="Pfam" id="PF07532"/>
    </source>
</evidence>
<keyword evidence="2" id="KW-0732">Signal</keyword>
<comment type="similarity">
    <text evidence="1">Belongs to the glycosyl hydrolase 43 family.</text>
</comment>
<dbReference type="Gene3D" id="2.115.10.20">
    <property type="entry name" value="Glycosyl hydrolase domain, family 43"/>
    <property type="match status" value="2"/>
</dbReference>